<accession>A0AAV1K1T8</accession>
<proteinExistence type="predicted"/>
<feature type="transmembrane region" description="Helical" evidence="2">
    <location>
        <begin position="86"/>
        <end position="112"/>
    </location>
</feature>
<keyword evidence="2" id="KW-1133">Transmembrane helix</keyword>
<feature type="region of interest" description="Disordered" evidence="1">
    <location>
        <begin position="284"/>
        <end position="352"/>
    </location>
</feature>
<dbReference type="AlphaFoldDB" id="A0AAV1K1T8"/>
<dbReference type="EMBL" id="CAVLEF010000279">
    <property type="protein sequence ID" value="CAK1555035.1"/>
    <property type="molecule type" value="Genomic_DNA"/>
</dbReference>
<evidence type="ECO:0000313" key="3">
    <source>
        <dbReference type="EMBL" id="CAK1555035.1"/>
    </source>
</evidence>
<keyword evidence="2" id="KW-0812">Transmembrane</keyword>
<feature type="compositionally biased region" description="Pro residues" evidence="1">
    <location>
        <begin position="327"/>
        <end position="337"/>
    </location>
</feature>
<evidence type="ECO:0000313" key="4">
    <source>
        <dbReference type="Proteomes" id="UP001497472"/>
    </source>
</evidence>
<dbReference type="Proteomes" id="UP001497472">
    <property type="component" value="Unassembled WGS sequence"/>
</dbReference>
<sequence>MMNRKNVAPELALAATVSGSITIIVSLVNIVLCVLAIIYRFTCDAGQLDGTNGALYFMHTLYRVYIQDDTCSNSQFEEDLTRSQTVFILTAITLAFAVLSFIVASALISAVINSESSQYLSVTAYVYIGVCVSILIVDLTFATHFGIDFTTLSNKLNEASAGLAQNYEKDVLRLGAFVLVSIILKGYIYHIVNTILLVYVVIYSIERHRNAHRNAHNIHKLGALNAYDYPRSHEDSWPTRTDAFGDVPSGHPQWNNRCYTGDEIPRAQANPAITDVSSRAFERSESWLRSQPSPHGLGGRPFSYLEEPKRSQKPTASEQNWPRDWPSAPPVPAPDYSPPARRLKSALKQGYP</sequence>
<protein>
    <submittedName>
        <fullName evidence="3">Uncharacterized protein</fullName>
    </submittedName>
</protein>
<feature type="transmembrane region" description="Helical" evidence="2">
    <location>
        <begin position="124"/>
        <end position="147"/>
    </location>
</feature>
<feature type="transmembrane region" description="Helical" evidence="2">
    <location>
        <begin position="187"/>
        <end position="205"/>
    </location>
</feature>
<gene>
    <name evidence="3" type="ORF">LNINA_LOCUS13875</name>
</gene>
<keyword evidence="2" id="KW-0472">Membrane</keyword>
<evidence type="ECO:0000256" key="2">
    <source>
        <dbReference type="SAM" id="Phobius"/>
    </source>
</evidence>
<feature type="transmembrane region" description="Helical" evidence="2">
    <location>
        <begin position="12"/>
        <end position="39"/>
    </location>
</feature>
<evidence type="ECO:0000256" key="1">
    <source>
        <dbReference type="SAM" id="MobiDB-lite"/>
    </source>
</evidence>
<keyword evidence="4" id="KW-1185">Reference proteome</keyword>
<name>A0AAV1K1T8_9NEOP</name>
<reference evidence="3 4" key="1">
    <citation type="submission" date="2023-11" db="EMBL/GenBank/DDBJ databases">
        <authorList>
            <person name="Okamura Y."/>
        </authorList>
    </citation>
    <scope>NUCLEOTIDE SEQUENCE [LARGE SCALE GENOMIC DNA]</scope>
</reference>
<organism evidence="3 4">
    <name type="scientific">Leptosia nina</name>
    <dbReference type="NCBI Taxonomy" id="320188"/>
    <lineage>
        <taxon>Eukaryota</taxon>
        <taxon>Metazoa</taxon>
        <taxon>Ecdysozoa</taxon>
        <taxon>Arthropoda</taxon>
        <taxon>Hexapoda</taxon>
        <taxon>Insecta</taxon>
        <taxon>Pterygota</taxon>
        <taxon>Neoptera</taxon>
        <taxon>Endopterygota</taxon>
        <taxon>Lepidoptera</taxon>
        <taxon>Glossata</taxon>
        <taxon>Ditrysia</taxon>
        <taxon>Papilionoidea</taxon>
        <taxon>Pieridae</taxon>
        <taxon>Pierinae</taxon>
        <taxon>Leptosia</taxon>
    </lineage>
</organism>
<comment type="caution">
    <text evidence="3">The sequence shown here is derived from an EMBL/GenBank/DDBJ whole genome shotgun (WGS) entry which is preliminary data.</text>
</comment>